<dbReference type="EMBL" id="KV454475">
    <property type="protein sequence ID" value="ODV63501.1"/>
    <property type="molecule type" value="Genomic_DNA"/>
</dbReference>
<dbReference type="RefSeq" id="XP_020049808.1">
    <property type="nucleotide sequence ID" value="XM_020194265.1"/>
</dbReference>
<feature type="region of interest" description="Disordered" evidence="8">
    <location>
        <begin position="538"/>
        <end position="584"/>
    </location>
</feature>
<dbReference type="Gene3D" id="4.10.240.10">
    <property type="entry name" value="Zn(2)-C6 fungal-type DNA-binding domain"/>
    <property type="match status" value="1"/>
</dbReference>
<evidence type="ECO:0000256" key="2">
    <source>
        <dbReference type="ARBA" id="ARBA00022833"/>
    </source>
</evidence>
<gene>
    <name evidence="10" type="ORF">ASCRUDRAFT_78590</name>
</gene>
<evidence type="ECO:0000256" key="1">
    <source>
        <dbReference type="ARBA" id="ARBA00022723"/>
    </source>
</evidence>
<feature type="compositionally biased region" description="Low complexity" evidence="8">
    <location>
        <begin position="573"/>
        <end position="584"/>
    </location>
</feature>
<evidence type="ECO:0000256" key="3">
    <source>
        <dbReference type="ARBA" id="ARBA00023015"/>
    </source>
</evidence>
<dbReference type="AlphaFoldDB" id="A0A1D2VPG2"/>
<reference evidence="11" key="1">
    <citation type="submission" date="2016-05" db="EMBL/GenBank/DDBJ databases">
        <title>Comparative genomics of biotechnologically important yeasts.</title>
        <authorList>
            <consortium name="DOE Joint Genome Institute"/>
            <person name="Riley R."/>
            <person name="Haridas S."/>
            <person name="Wolfe K.H."/>
            <person name="Lopes M.R."/>
            <person name="Hittinger C.T."/>
            <person name="Goker M."/>
            <person name="Salamov A."/>
            <person name="Wisecaver J."/>
            <person name="Long T.M."/>
            <person name="Aerts A.L."/>
            <person name="Barry K."/>
            <person name="Choi C."/>
            <person name="Clum A."/>
            <person name="Coughlan A.Y."/>
            <person name="Deshpande S."/>
            <person name="Douglass A.P."/>
            <person name="Hanson S.J."/>
            <person name="Klenk H.-P."/>
            <person name="Labutti K."/>
            <person name="Lapidus A."/>
            <person name="Lindquist E."/>
            <person name="Lipzen A."/>
            <person name="Meier-Kolthoff J.P."/>
            <person name="Ohm R.A."/>
            <person name="Otillar R.P."/>
            <person name="Pangilinan J."/>
            <person name="Peng Y."/>
            <person name="Rokas A."/>
            <person name="Rosa C.A."/>
            <person name="Scheuner C."/>
            <person name="Sibirny A.A."/>
            <person name="Slot J.C."/>
            <person name="Stielow J.B."/>
            <person name="Sun H."/>
            <person name="Kurtzman C.P."/>
            <person name="Blackwell M."/>
            <person name="Grigoriev I.V."/>
            <person name="Jeffries T.W."/>
        </authorList>
    </citation>
    <scope>NUCLEOTIDE SEQUENCE [LARGE SCALE GENOMIC DNA]</scope>
    <source>
        <strain evidence="11">DSM 1968</strain>
    </source>
</reference>
<feature type="region of interest" description="Disordered" evidence="8">
    <location>
        <begin position="180"/>
        <end position="226"/>
    </location>
</feature>
<keyword evidence="2" id="KW-0862">Zinc</keyword>
<protein>
    <recommendedName>
        <fullName evidence="9">Zn(2)-C6 fungal-type domain-containing protein</fullName>
    </recommendedName>
</protein>
<dbReference type="SMART" id="SM00066">
    <property type="entry name" value="GAL4"/>
    <property type="match status" value="1"/>
</dbReference>
<feature type="coiled-coil region" evidence="7">
    <location>
        <begin position="909"/>
        <end position="936"/>
    </location>
</feature>
<feature type="compositionally biased region" description="Polar residues" evidence="8">
    <location>
        <begin position="351"/>
        <end position="379"/>
    </location>
</feature>
<dbReference type="GO" id="GO:0000981">
    <property type="term" value="F:DNA-binding transcription factor activity, RNA polymerase II-specific"/>
    <property type="evidence" value="ECO:0007669"/>
    <property type="project" value="InterPro"/>
</dbReference>
<keyword evidence="3" id="KW-0805">Transcription regulation</keyword>
<evidence type="ECO:0000313" key="10">
    <source>
        <dbReference type="EMBL" id="ODV63501.1"/>
    </source>
</evidence>
<dbReference type="InterPro" id="IPR050797">
    <property type="entry name" value="Carb_Metab_Trans_Reg"/>
</dbReference>
<dbReference type="OrthoDB" id="5426978at2759"/>
<dbReference type="FunCoup" id="A0A1D2VPG2">
    <property type="interactions" value="401"/>
</dbReference>
<keyword evidence="7" id="KW-0175">Coiled coil</keyword>
<feature type="region of interest" description="Disordered" evidence="8">
    <location>
        <begin position="331"/>
        <end position="379"/>
    </location>
</feature>
<feature type="domain" description="Zn(2)-C6 fungal-type" evidence="9">
    <location>
        <begin position="136"/>
        <end position="174"/>
    </location>
</feature>
<evidence type="ECO:0000259" key="9">
    <source>
        <dbReference type="PROSITE" id="PS50048"/>
    </source>
</evidence>
<dbReference type="PROSITE" id="PS50048">
    <property type="entry name" value="ZN2_CY6_FUNGAL_2"/>
    <property type="match status" value="1"/>
</dbReference>
<proteinExistence type="predicted"/>
<name>A0A1D2VPG2_9ASCO</name>
<dbReference type="PANTHER" id="PTHR31668">
    <property type="entry name" value="GLUCOSE TRANSPORT TRANSCRIPTION REGULATOR RGT1-RELATED-RELATED"/>
    <property type="match status" value="1"/>
</dbReference>
<keyword evidence="6" id="KW-0539">Nucleus</keyword>
<organism evidence="10 11">
    <name type="scientific">Ascoidea rubescens DSM 1968</name>
    <dbReference type="NCBI Taxonomy" id="1344418"/>
    <lineage>
        <taxon>Eukaryota</taxon>
        <taxon>Fungi</taxon>
        <taxon>Dikarya</taxon>
        <taxon>Ascomycota</taxon>
        <taxon>Saccharomycotina</taxon>
        <taxon>Saccharomycetes</taxon>
        <taxon>Ascoideaceae</taxon>
        <taxon>Ascoidea</taxon>
    </lineage>
</organism>
<evidence type="ECO:0000256" key="5">
    <source>
        <dbReference type="ARBA" id="ARBA00023163"/>
    </source>
</evidence>
<evidence type="ECO:0000313" key="11">
    <source>
        <dbReference type="Proteomes" id="UP000095038"/>
    </source>
</evidence>
<feature type="compositionally biased region" description="Polar residues" evidence="8">
    <location>
        <begin position="464"/>
        <end position="479"/>
    </location>
</feature>
<keyword evidence="1" id="KW-0479">Metal-binding</keyword>
<keyword evidence="11" id="KW-1185">Reference proteome</keyword>
<feature type="compositionally biased region" description="Low complexity" evidence="8">
    <location>
        <begin position="246"/>
        <end position="266"/>
    </location>
</feature>
<dbReference type="InParanoid" id="A0A1D2VPG2"/>
<feature type="compositionally biased region" description="Polar residues" evidence="8">
    <location>
        <begin position="334"/>
        <end position="344"/>
    </location>
</feature>
<evidence type="ECO:0000256" key="4">
    <source>
        <dbReference type="ARBA" id="ARBA00023125"/>
    </source>
</evidence>
<keyword evidence="4" id="KW-0238">DNA-binding</keyword>
<dbReference type="STRING" id="1344418.A0A1D2VPG2"/>
<dbReference type="InterPro" id="IPR036864">
    <property type="entry name" value="Zn2-C6_fun-type_DNA-bd_sf"/>
</dbReference>
<dbReference type="CDD" id="cd00067">
    <property type="entry name" value="GAL4"/>
    <property type="match status" value="1"/>
</dbReference>
<dbReference type="GeneID" id="30967901"/>
<evidence type="ECO:0000256" key="8">
    <source>
        <dbReference type="SAM" id="MobiDB-lite"/>
    </source>
</evidence>
<dbReference type="Proteomes" id="UP000095038">
    <property type="component" value="Unassembled WGS sequence"/>
</dbReference>
<feature type="compositionally biased region" description="Polar residues" evidence="8">
    <location>
        <begin position="85"/>
        <end position="118"/>
    </location>
</feature>
<evidence type="ECO:0000256" key="7">
    <source>
        <dbReference type="SAM" id="Coils"/>
    </source>
</evidence>
<feature type="compositionally biased region" description="Low complexity" evidence="8">
    <location>
        <begin position="198"/>
        <end position="226"/>
    </location>
</feature>
<feature type="compositionally biased region" description="Polar residues" evidence="8">
    <location>
        <begin position="267"/>
        <end position="294"/>
    </location>
</feature>
<evidence type="ECO:0000256" key="6">
    <source>
        <dbReference type="ARBA" id="ARBA00023242"/>
    </source>
</evidence>
<feature type="compositionally biased region" description="Low complexity" evidence="8">
    <location>
        <begin position="538"/>
        <end position="551"/>
    </location>
</feature>
<dbReference type="GO" id="GO:0003677">
    <property type="term" value="F:DNA binding"/>
    <property type="evidence" value="ECO:0007669"/>
    <property type="project" value="UniProtKB-KW"/>
</dbReference>
<feature type="region of interest" description="Disordered" evidence="8">
    <location>
        <begin position="246"/>
        <end position="294"/>
    </location>
</feature>
<feature type="region of interest" description="Disordered" evidence="8">
    <location>
        <begin position="22"/>
        <end position="136"/>
    </location>
</feature>
<accession>A0A1D2VPG2</accession>
<dbReference type="GO" id="GO:0008270">
    <property type="term" value="F:zinc ion binding"/>
    <property type="evidence" value="ECO:0007669"/>
    <property type="project" value="InterPro"/>
</dbReference>
<feature type="compositionally biased region" description="Low complexity" evidence="8">
    <location>
        <begin position="39"/>
        <end position="84"/>
    </location>
</feature>
<keyword evidence="5" id="KW-0804">Transcription</keyword>
<dbReference type="InterPro" id="IPR001138">
    <property type="entry name" value="Zn2Cys6_DnaBD"/>
</dbReference>
<feature type="region of interest" description="Disordered" evidence="8">
    <location>
        <begin position="441"/>
        <end position="479"/>
    </location>
</feature>
<dbReference type="SUPFAM" id="SSF57701">
    <property type="entry name" value="Zn2/Cys6 DNA-binding domain"/>
    <property type="match status" value="1"/>
</dbReference>
<dbReference type="Pfam" id="PF00172">
    <property type="entry name" value="Zn_clus"/>
    <property type="match status" value="1"/>
</dbReference>
<dbReference type="PANTHER" id="PTHR31668:SF26">
    <property type="entry name" value="GLUCOSE TRANSPORT TRANSCRIPTION REGULATOR RGT1-RELATED"/>
    <property type="match status" value="1"/>
</dbReference>
<sequence length="1093" mass="123472">METNGLVEAVSKKNSLASIINQNDTPISTEPIDAKETINTNADTTLNTDTNTDLNANPNITSANSNSNDNSNSNSNNNSNTNADTVINTNASNSSEKLLIPTSNSINTREENGSVQRSSAKKKDVPPRKRTKVSRACDQCRRKKIRCDGLFDQSSNSATKSCSTCLKANENCTYVRTPLKRGPSKGYSRDSEDLLSKNINNNHNHNHNHSFNLNHSFNPSHPSNSNFQFHQEQILSQRQPPQPLLLSQQLQQQPQNSLPSQPSFQPIQHQNNPLQPSTQKQLPASSTLPLSNKNPILLPPISTLTSQTSFTRNPTNFPSAFQSQIHSHHYPDQFSDQFSPSNYLDSALSRPRSQSGSIINNNSTDPRIPNISNPDFQNSSSGNFWKVPYNLPFEKRNMSSDSFNSYNTPNNNDHNKQFNNLNPGFTNFRSTNFRSTFSGGFNDSTMNSDSEDSDFISRSRQRKTPSINNSPRNSFSQESTVARNIGITASPAGSISSLSSLNQGTRNLEIRNSPTKYFPQLPIFSNSSDVSFNIQQSPSIQSQNQNQNQNPYDPSKSHNSHFLAQPQPIPKYNDINPNTNTNANANELKNNLDLYYATVHKSIPILPINRNAFDYILSHAQTLESKEVIINLFDTVLQFLISYLSNDDQNLIANTFTPSSALMRSSFTNKPLMIKEIIHPLFTKVFQIHNMINPVDINHLSSEEQKDNAIVTVFLLFTINLINFIIIKAGEEYSSSFSLSFTILNSSRIHRNIKSLIKTKKSLEKNFSKLDTINFNQIMEAIDVDNVDHIKLLLMRLYVDSVVLENIYSLSFGFQRMFGGMKIDSDIVKLLLPVNQNDLNSSTSHLEVGLILCEINDKINCNEEFQSLKNYTCEQTENVENNIAFLFFTMIKVKLELVEVLKQCSNIEIDSRKNGKEDLEELVQEYQSKLHRICKRLISTISSLLKIFSDRERSLLENSKINKRGIDPIQSPFLPLIFKQSIKLKNVIQIITNSMDFNKELLSRSSKIFNDIIAINDSLPLIKPFSESPNYTVTNSKINNYLFEIKSSDLNELLEYNKSAGEKDITKVVALWKNVVLDIRKFLKKDDAKGWLY</sequence>